<protein>
    <submittedName>
        <fullName evidence="1">Uncharacterized protein</fullName>
    </submittedName>
</protein>
<accession>A0A0F8WST7</accession>
<organism evidence="1">
    <name type="scientific">marine sediment metagenome</name>
    <dbReference type="NCBI Taxonomy" id="412755"/>
    <lineage>
        <taxon>unclassified sequences</taxon>
        <taxon>metagenomes</taxon>
        <taxon>ecological metagenomes</taxon>
    </lineage>
</organism>
<reference evidence="1" key="1">
    <citation type="journal article" date="2015" name="Nature">
        <title>Complex archaea that bridge the gap between prokaryotes and eukaryotes.</title>
        <authorList>
            <person name="Spang A."/>
            <person name="Saw J.H."/>
            <person name="Jorgensen S.L."/>
            <person name="Zaremba-Niedzwiedzka K."/>
            <person name="Martijn J."/>
            <person name="Lind A.E."/>
            <person name="van Eijk R."/>
            <person name="Schleper C."/>
            <person name="Guy L."/>
            <person name="Ettema T.J."/>
        </authorList>
    </citation>
    <scope>NUCLEOTIDE SEQUENCE</scope>
</reference>
<proteinExistence type="predicted"/>
<evidence type="ECO:0000313" key="1">
    <source>
        <dbReference type="EMBL" id="KKK59798.1"/>
    </source>
</evidence>
<name>A0A0F8WST7_9ZZZZ</name>
<comment type="caution">
    <text evidence="1">The sequence shown here is derived from an EMBL/GenBank/DDBJ whole genome shotgun (WGS) entry which is preliminary data.</text>
</comment>
<dbReference type="AlphaFoldDB" id="A0A0F8WST7"/>
<dbReference type="EMBL" id="LAZR01063286">
    <property type="protein sequence ID" value="KKK59798.1"/>
    <property type="molecule type" value="Genomic_DNA"/>
</dbReference>
<gene>
    <name evidence="1" type="ORF">LCGC14_3030770</name>
</gene>
<sequence>MIRIVIESKNGLVQNVSADRDVVEVVIVDYDVESGENVVEWGDRRAHVLHLSAAYQPVWVHQAFDLAEAGEGEGDERRY</sequence>